<feature type="domain" description="PucR C-terminal helix-turn-helix" evidence="3">
    <location>
        <begin position="469"/>
        <end position="526"/>
    </location>
</feature>
<dbReference type="OrthoDB" id="2973014at2"/>
<dbReference type="InterPro" id="IPR012914">
    <property type="entry name" value="PucR_dom"/>
</dbReference>
<dbReference type="InterPro" id="IPR051448">
    <property type="entry name" value="CdaR-like_regulators"/>
</dbReference>
<gene>
    <name evidence="5" type="ORF">EXE59_15365</name>
</gene>
<evidence type="ECO:0000313" key="6">
    <source>
        <dbReference type="Proteomes" id="UP000297496"/>
    </source>
</evidence>
<sequence>MAVVTVADVLTMAPVRAGDPVVVAGHSGLGVEVRWVHTTELADIAPLLRGGDLVLSTGIALPDSDEGLRSFAASLADSGAAGVIIELGRRWTVLPEALVEACDEHGLALVTLPHVVRFAAVAQAVGERVVDEQLEELRKAQRVHDTFTELSIAEAGPREVLEAAQRLTGVAVVLENEDHHVVDYVAGPDDIDPFLADWRIRSRRVKDAGRTTWDHSQGWLVTRLGKRGRDWGRLVMQAPSEPSQRLAAVAERAAAALAMHRLHDRHRDSVIRRTHHELILGLLNDPTDKDVQRRCEIAGLPLTGRQLIGLTIRVHPMPGETSTPLASRVEEVIAATVRAAHDLRTAALVCEVDQEVRALLSLPTRARATKVVDELAARVHRRGRVTIGAGRPANDIPEVDRTLREASQVVASVRDEAHAGARPDVHRLEDVHLRGLLTLLGTDERLVMFVDRELGALRRHDAEAGTDLIGSVRALVENPASKSQAAASLHLSRPVFYDRLAKVERLLGAKLDDPDIRVSLHVALLAQQLLTAD</sequence>
<evidence type="ECO:0000256" key="1">
    <source>
        <dbReference type="ARBA" id="ARBA00006754"/>
    </source>
</evidence>
<feature type="domain" description="CdaR GGDEF-like" evidence="4">
    <location>
        <begin position="287"/>
        <end position="410"/>
    </location>
</feature>
<proteinExistence type="inferred from homology"/>
<comment type="similarity">
    <text evidence="1">Belongs to the CdaR family.</text>
</comment>
<keyword evidence="6" id="KW-1185">Reference proteome</keyword>
<evidence type="ECO:0000259" key="3">
    <source>
        <dbReference type="Pfam" id="PF13556"/>
    </source>
</evidence>
<dbReference type="InterPro" id="IPR042070">
    <property type="entry name" value="PucR_C-HTH_sf"/>
</dbReference>
<name>A0A4Z1CPN2_9ACTN</name>
<dbReference type="Gene3D" id="1.10.10.2840">
    <property type="entry name" value="PucR C-terminal helix-turn-helix domain"/>
    <property type="match status" value="1"/>
</dbReference>
<evidence type="ECO:0000259" key="4">
    <source>
        <dbReference type="Pfam" id="PF17853"/>
    </source>
</evidence>
<organism evidence="5 6">
    <name type="scientific">Nocardioides eburneiflavus</name>
    <dbReference type="NCBI Taxonomy" id="2518372"/>
    <lineage>
        <taxon>Bacteria</taxon>
        <taxon>Bacillati</taxon>
        <taxon>Actinomycetota</taxon>
        <taxon>Actinomycetes</taxon>
        <taxon>Propionibacteriales</taxon>
        <taxon>Nocardioidaceae</taxon>
        <taxon>Nocardioides</taxon>
    </lineage>
</organism>
<dbReference type="InterPro" id="IPR025736">
    <property type="entry name" value="PucR_C-HTH_dom"/>
</dbReference>
<protein>
    <submittedName>
        <fullName evidence="5">PucR family transcriptional regulator</fullName>
    </submittedName>
</protein>
<dbReference type="PANTHER" id="PTHR33744:SF1">
    <property type="entry name" value="DNA-BINDING TRANSCRIPTIONAL ACTIVATOR ADER"/>
    <property type="match status" value="1"/>
</dbReference>
<dbReference type="Pfam" id="PF07905">
    <property type="entry name" value="PucR"/>
    <property type="match status" value="1"/>
</dbReference>
<dbReference type="EMBL" id="SRRO01000001">
    <property type="protein sequence ID" value="TGN66886.1"/>
    <property type="molecule type" value="Genomic_DNA"/>
</dbReference>
<reference evidence="5 6" key="1">
    <citation type="submission" date="2019-04" db="EMBL/GenBank/DDBJ databases">
        <title>Three New Species of Nocardioides, Nocardioides euryhalodurans sp. nov., Nocardioides seonyuensis sp. nov. and Nocardioides eburneoflavus sp. nov. Isolated from Soil.</title>
        <authorList>
            <person name="Roh S.G."/>
            <person name="Lee C."/>
            <person name="Kim M.-K."/>
            <person name="Kim S.B."/>
        </authorList>
    </citation>
    <scope>NUCLEOTIDE SEQUENCE [LARGE SCALE GENOMIC DNA]</scope>
    <source>
        <strain evidence="5 6">MMS17-SY213</strain>
    </source>
</reference>
<dbReference type="AlphaFoldDB" id="A0A4Z1CPN2"/>
<feature type="domain" description="Purine catabolism PurC-like" evidence="2">
    <location>
        <begin position="9"/>
        <end position="128"/>
    </location>
</feature>
<comment type="caution">
    <text evidence="5">The sequence shown here is derived from an EMBL/GenBank/DDBJ whole genome shotgun (WGS) entry which is preliminary data.</text>
</comment>
<dbReference type="Proteomes" id="UP000297496">
    <property type="component" value="Unassembled WGS sequence"/>
</dbReference>
<dbReference type="Pfam" id="PF17853">
    <property type="entry name" value="GGDEF_2"/>
    <property type="match status" value="1"/>
</dbReference>
<accession>A0A4Z1CPN2</accession>
<dbReference type="InterPro" id="IPR041522">
    <property type="entry name" value="CdaR_GGDEF"/>
</dbReference>
<dbReference type="PANTHER" id="PTHR33744">
    <property type="entry name" value="CARBOHYDRATE DIACID REGULATOR"/>
    <property type="match status" value="1"/>
</dbReference>
<evidence type="ECO:0000313" key="5">
    <source>
        <dbReference type="EMBL" id="TGN66886.1"/>
    </source>
</evidence>
<dbReference type="Pfam" id="PF13556">
    <property type="entry name" value="HTH_30"/>
    <property type="match status" value="1"/>
</dbReference>
<evidence type="ECO:0000259" key="2">
    <source>
        <dbReference type="Pfam" id="PF07905"/>
    </source>
</evidence>